<accession>A0A381W180</accession>
<sequence length="390" mass="44186">MIAVFSGSVGDVREKLEDSTKRVLDAFPGNAIVGRGLEKLLLDRTEFDTEAKTELSEFREKIFSCSSTLLRGRGEVGLRGIEVGGGVCLEEYRKAVAQDIGISTTELGSQLYGDLPPFQQVLSFRKMSAEGLLHRYNCAQIQGLLLRCEAMTIRLPESSTAKLRQLLKYLRFNKLLCRISGIRDHEKSLLLEIDGPLSMFVNTQKYGYNLANLFPAILHQPSWQLDAEVRMRKNQLHSLHLDQTCGIRSHYRQFLSYVPEEIHLLSQQLAKKIPAWELTSSAGYLKLTGESVCFPDYLLTHSSGKKVAMELFHTWHAAPLQERLQQLDAQNHAPLLLGVNRCLLKNEELAKKVESSPYFSRFGFYFREAPTAAKIIPLMGKWLRNVKKTL</sequence>
<organism evidence="1">
    <name type="scientific">marine metagenome</name>
    <dbReference type="NCBI Taxonomy" id="408172"/>
    <lineage>
        <taxon>unclassified sequences</taxon>
        <taxon>metagenomes</taxon>
        <taxon>ecological metagenomes</taxon>
    </lineage>
</organism>
<dbReference type="EMBL" id="UINC01010403">
    <property type="protein sequence ID" value="SVA46280.1"/>
    <property type="molecule type" value="Genomic_DNA"/>
</dbReference>
<dbReference type="PANTHER" id="PTHR39640:SF1">
    <property type="entry name" value="DUF790 FAMILY PROTEIN"/>
    <property type="match status" value="1"/>
</dbReference>
<gene>
    <name evidence="1" type="ORF">METZ01_LOCUS99134</name>
</gene>
<dbReference type="PANTHER" id="PTHR39640">
    <property type="entry name" value="VNG6129C"/>
    <property type="match status" value="1"/>
</dbReference>
<dbReference type="Pfam" id="PF05626">
    <property type="entry name" value="DUF790"/>
    <property type="match status" value="1"/>
</dbReference>
<evidence type="ECO:0000313" key="1">
    <source>
        <dbReference type="EMBL" id="SVA46280.1"/>
    </source>
</evidence>
<evidence type="ECO:0008006" key="2">
    <source>
        <dbReference type="Google" id="ProtNLM"/>
    </source>
</evidence>
<dbReference type="InterPro" id="IPR008508">
    <property type="entry name" value="Bax1"/>
</dbReference>
<reference evidence="1" key="1">
    <citation type="submission" date="2018-05" db="EMBL/GenBank/DDBJ databases">
        <authorList>
            <person name="Lanie J.A."/>
            <person name="Ng W.-L."/>
            <person name="Kazmierczak K.M."/>
            <person name="Andrzejewski T.M."/>
            <person name="Davidsen T.M."/>
            <person name="Wayne K.J."/>
            <person name="Tettelin H."/>
            <person name="Glass J.I."/>
            <person name="Rusch D."/>
            <person name="Podicherti R."/>
            <person name="Tsui H.-C.T."/>
            <person name="Winkler M.E."/>
        </authorList>
    </citation>
    <scope>NUCLEOTIDE SEQUENCE</scope>
</reference>
<protein>
    <recommendedName>
        <fullName evidence="2">DUF790 family protein</fullName>
    </recommendedName>
</protein>
<proteinExistence type="predicted"/>
<name>A0A381W180_9ZZZZ</name>
<dbReference type="AlphaFoldDB" id="A0A381W180"/>